<protein>
    <recommendedName>
        <fullName evidence="4">DUF3447 domain-containing protein</fullName>
    </recommendedName>
</protein>
<dbReference type="Proteomes" id="UP000179807">
    <property type="component" value="Unassembled WGS sequence"/>
</dbReference>
<keyword evidence="1" id="KW-1133">Transmembrane helix</keyword>
<reference evidence="2" key="1">
    <citation type="submission" date="2016-10" db="EMBL/GenBank/DDBJ databases">
        <authorList>
            <person name="Benchimol M."/>
            <person name="Almeida L.G."/>
            <person name="Vasconcelos A.T."/>
            <person name="Perreira-Neves A."/>
            <person name="Rosa I.A."/>
            <person name="Tasca T."/>
            <person name="Bogo M.R."/>
            <person name="de Souza W."/>
        </authorList>
    </citation>
    <scope>NUCLEOTIDE SEQUENCE [LARGE SCALE GENOMIC DNA]</scope>
    <source>
        <strain evidence="2">K</strain>
    </source>
</reference>
<evidence type="ECO:0000313" key="2">
    <source>
        <dbReference type="EMBL" id="OHS93296.1"/>
    </source>
</evidence>
<feature type="transmembrane region" description="Helical" evidence="1">
    <location>
        <begin position="419"/>
        <end position="444"/>
    </location>
</feature>
<proteinExistence type="predicted"/>
<dbReference type="EMBL" id="MLAK01001415">
    <property type="protein sequence ID" value="OHS93296.1"/>
    <property type="molecule type" value="Genomic_DNA"/>
</dbReference>
<organism evidence="2 3">
    <name type="scientific">Tritrichomonas foetus</name>
    <dbReference type="NCBI Taxonomy" id="1144522"/>
    <lineage>
        <taxon>Eukaryota</taxon>
        <taxon>Metamonada</taxon>
        <taxon>Parabasalia</taxon>
        <taxon>Tritrichomonadida</taxon>
        <taxon>Tritrichomonadidae</taxon>
        <taxon>Tritrichomonas</taxon>
    </lineage>
</organism>
<evidence type="ECO:0008006" key="4">
    <source>
        <dbReference type="Google" id="ProtNLM"/>
    </source>
</evidence>
<dbReference type="PANTHER" id="PTHR24159:SF5">
    <property type="entry name" value="ANK_REP_REGION DOMAIN-CONTAINING PROTEIN"/>
    <property type="match status" value="1"/>
</dbReference>
<dbReference type="VEuPathDB" id="TrichDB:TRFO_11919"/>
<dbReference type="AlphaFoldDB" id="A0A1J4J178"/>
<gene>
    <name evidence="2" type="ORF">TRFO_11919</name>
</gene>
<sequence length="447" mass="53182">MMNTLIGYDEFTQKITKLRNLQRMVISIMSCEEKQLLDQIGRLFDYFRTISISSDFEIFEGFLYLLVSLSIDFIISQKNQLSIYLAILKELISKHSMTELFHQSTLFQIFRANKHFILFLLENRAMDISLIKNILSTRKSKHNFFLFFAREIKEAYPELYKKRRKQYIEKYGIGTWKEERNKQKLTKYEIRREIHSQEEIAKIISVDDLDSFLHYISRTDNFSLNYIIKPSLYENNRDIKNQKKGISLLEYSMVSGSIKIFRFLWLKKAEYFNSSHKYSIIGGNYEIIHIIEEESNYTFDRNLMHIAIQYYRNDVYAYILNSLLKTLPTVSQILDFLSSNPINNYEIISELLIKQDPQGIDINQEKMILELKDMIIKYGLNAQRLFVSFFYSFILQQPNIDVNTKETICCFCSRLSSILTWHFSPIFIIPHCIMLATMVIMRLLNCF</sequence>
<accession>A0A1J4J178</accession>
<comment type="caution">
    <text evidence="2">The sequence shown here is derived from an EMBL/GenBank/DDBJ whole genome shotgun (WGS) entry which is preliminary data.</text>
</comment>
<dbReference type="OrthoDB" id="10672530at2759"/>
<dbReference type="GeneID" id="94831015"/>
<keyword evidence="1" id="KW-0472">Membrane</keyword>
<dbReference type="PANTHER" id="PTHR24159">
    <property type="match status" value="1"/>
</dbReference>
<keyword evidence="3" id="KW-1185">Reference proteome</keyword>
<name>A0A1J4J178_9EUKA</name>
<evidence type="ECO:0000256" key="1">
    <source>
        <dbReference type="SAM" id="Phobius"/>
    </source>
</evidence>
<dbReference type="RefSeq" id="XP_068346433.1">
    <property type="nucleotide sequence ID" value="XM_068496311.1"/>
</dbReference>
<keyword evidence="1" id="KW-0812">Transmembrane</keyword>
<evidence type="ECO:0000313" key="3">
    <source>
        <dbReference type="Proteomes" id="UP000179807"/>
    </source>
</evidence>